<proteinExistence type="predicted"/>
<name>A0A7N0UW01_KALFE</name>
<dbReference type="PANTHER" id="PTHR31110">
    <property type="entry name" value="PESTICIDAL CRYSTAL CRY8BA PROTEIN"/>
    <property type="match status" value="1"/>
</dbReference>
<dbReference type="PANTHER" id="PTHR31110:SF2">
    <property type="entry name" value="PESTICIDAL CRYSTAL CRY8BA PROTEIN"/>
    <property type="match status" value="1"/>
</dbReference>
<reference evidence="1" key="1">
    <citation type="submission" date="2021-01" db="UniProtKB">
        <authorList>
            <consortium name="EnsemblPlants"/>
        </authorList>
    </citation>
    <scope>IDENTIFICATION</scope>
</reference>
<dbReference type="Proteomes" id="UP000594263">
    <property type="component" value="Unplaced"/>
</dbReference>
<dbReference type="AlphaFoldDB" id="A0A7N0UW01"/>
<accession>A0A7N0UW01</accession>
<evidence type="ECO:0000313" key="1">
    <source>
        <dbReference type="EnsemblPlants" id="Kaladp0089s0059.1.v1.1"/>
    </source>
</evidence>
<dbReference type="EnsemblPlants" id="Kaladp0089s0059.1.v1.1">
    <property type="protein sequence ID" value="Kaladp0089s0059.1.v1.1"/>
    <property type="gene ID" value="Kaladp0089s0059.v1.1"/>
</dbReference>
<protein>
    <submittedName>
        <fullName evidence="1">Uncharacterized protein</fullName>
    </submittedName>
</protein>
<organism evidence="1 2">
    <name type="scientific">Kalanchoe fedtschenkoi</name>
    <name type="common">Lavender scallops</name>
    <name type="synonym">South American air plant</name>
    <dbReference type="NCBI Taxonomy" id="63787"/>
    <lineage>
        <taxon>Eukaryota</taxon>
        <taxon>Viridiplantae</taxon>
        <taxon>Streptophyta</taxon>
        <taxon>Embryophyta</taxon>
        <taxon>Tracheophyta</taxon>
        <taxon>Spermatophyta</taxon>
        <taxon>Magnoliopsida</taxon>
        <taxon>eudicotyledons</taxon>
        <taxon>Gunneridae</taxon>
        <taxon>Pentapetalae</taxon>
        <taxon>Saxifragales</taxon>
        <taxon>Crassulaceae</taxon>
        <taxon>Kalanchoe</taxon>
    </lineage>
</organism>
<dbReference type="Gramene" id="Kaladp0089s0059.1.v1.1">
    <property type="protein sequence ID" value="Kaladp0089s0059.1.v1.1"/>
    <property type="gene ID" value="Kaladp0089s0059.v1.1"/>
</dbReference>
<dbReference type="OMA" id="VESACCR"/>
<sequence length="928" mass="105629">DLRASFRQQDEDGQNDYYKPSGLAATRSLDIQTITAKGNLSSTASADSHNLVTPRTPTFHASTLGIWQAVISYEACVRLCLNAWSRRCPEAQMFLENECAILRDSFGLEKVLLQPEEELLTNHSPALSQELESTSTPKRTAEKIRVQVRKMKVIPDRRASCGMKSVAAKVESACCRLADMHSAFSSEWKFYKKTHFATQARTTKNYACVLRLKSYSEMDTIRVHPGSSESHVFFPESLADDLIIQALDSKGRTLGCAQVPTTSDDMGDRLSWCPLYHEPGHKLVGRLHLHIICENPIDNTHLKCGFVAETLAYDLVMETAMKEQHFHQRNLLLDESWVWLLSEFESYYGISNLYTKLRYVSYVMEVATPTHYCLSLVYDLLLPVYMKGQKRGILSHQENRMLREVEVQLERILALVFENYKSLNESSLSGILDFVMPPSGLAAPALEPAVELYKLLHDISSPEVQTSLCQYFQAAARKRSRRHLSETDEYVSSGREEKSIDSARTHAAYQKMETLCLNIRHEIFTDVEIQNQHILPRFVDLPSLSASLYSTELCNRLRNFLAACPPSAPSSPVAELVIATSDLQRDMSSWGISDIKGGVDSKQLFHSYMLSWIQDTRRASLESCQRDKVKWAGVKTQQATTPFLNKMHNHLMKTLRDFDVIICRWPEYIFPLENAIADIEKEIVASLEMQYADVIAPLEEIIKPRRFSLKYIQKLSQRSVPCYTVSDDLGILLNSVKRMLEVLHPEVEAQIKLWGSCLPGNGSTAPGDRLSEITVLLRSKFRDYTTAIVELLTNNTKLQRTTKLKTILQESKNHTESSEIRSRMDPLINLLTGTIIHLDRVFEPRVFIQVCRVFWNRMGQEVQRFLDTEKESESWYKGSRIIISVLDNLFASQMQHLQADSMEQKDLGAPQSVVEVHNMLSKENKGCI</sequence>
<keyword evidence="2" id="KW-1185">Reference proteome</keyword>
<evidence type="ECO:0000313" key="2">
    <source>
        <dbReference type="Proteomes" id="UP000594263"/>
    </source>
</evidence>